<sequence>MRNGTSSVYLSLVYFRFVVGSHHSRIIYRLPHELAVKFEHQERSLKYVNGEGIPSQINEVLQHATALFLDCHLTLTKLSEFGFGNMKKLEFCVLGEYNKIEIIVGGAEDCKQGEDDGDVYGENILGSLQFLRLHYMKNLVSIWKRPVWKGCLCSLKSLALHECPQLTAILTLGLLENLNSLEELVAEWCPEINSIVTHEDPAEHRPFPLRTYLPNLRKILLHYMPKLERQDWWRSLKWSSYFGFAQQHNAFVPIRRDADLMTQLEEIENQLLAQRQERKSSGDFMEAPAFEATTASKEKQLGTAGAAVYEGKRSLLTSISSKIAYMKDLKASNEKLTWEAMEL</sequence>
<dbReference type="EMBL" id="QGNW01000054">
    <property type="protein sequence ID" value="RVX05762.1"/>
    <property type="molecule type" value="Genomic_DNA"/>
</dbReference>
<evidence type="ECO:0000256" key="1">
    <source>
        <dbReference type="ARBA" id="ARBA00022821"/>
    </source>
</evidence>
<evidence type="ECO:0000259" key="2">
    <source>
        <dbReference type="Pfam" id="PF23247"/>
    </source>
</evidence>
<name>A0A438J9W7_VITVI</name>
<feature type="domain" description="Disease resistance protein At4g27190-like leucine-rich repeats" evidence="2">
    <location>
        <begin position="129"/>
        <end position="229"/>
    </location>
</feature>
<dbReference type="SUPFAM" id="SSF52058">
    <property type="entry name" value="L domain-like"/>
    <property type="match status" value="1"/>
</dbReference>
<gene>
    <name evidence="3" type="ORF">CK203_023782</name>
</gene>
<dbReference type="Gene3D" id="3.80.10.10">
    <property type="entry name" value="Ribonuclease Inhibitor"/>
    <property type="match status" value="1"/>
</dbReference>
<evidence type="ECO:0000313" key="3">
    <source>
        <dbReference type="EMBL" id="RVX05762.1"/>
    </source>
</evidence>
<dbReference type="Proteomes" id="UP000288805">
    <property type="component" value="Unassembled WGS sequence"/>
</dbReference>
<dbReference type="AlphaFoldDB" id="A0A438J9W7"/>
<proteinExistence type="predicted"/>
<organism evidence="3 4">
    <name type="scientific">Vitis vinifera</name>
    <name type="common">Grape</name>
    <dbReference type="NCBI Taxonomy" id="29760"/>
    <lineage>
        <taxon>Eukaryota</taxon>
        <taxon>Viridiplantae</taxon>
        <taxon>Streptophyta</taxon>
        <taxon>Embryophyta</taxon>
        <taxon>Tracheophyta</taxon>
        <taxon>Spermatophyta</taxon>
        <taxon>Magnoliopsida</taxon>
        <taxon>eudicotyledons</taxon>
        <taxon>Gunneridae</taxon>
        <taxon>Pentapetalae</taxon>
        <taxon>rosids</taxon>
        <taxon>Vitales</taxon>
        <taxon>Vitaceae</taxon>
        <taxon>Viteae</taxon>
        <taxon>Vitis</taxon>
    </lineage>
</organism>
<dbReference type="PANTHER" id="PTHR33463:SF179">
    <property type="entry name" value="NB-ARC DOMAIN-CONTAINING PROTEIN"/>
    <property type="match status" value="1"/>
</dbReference>
<reference evidence="3 4" key="1">
    <citation type="journal article" date="2018" name="PLoS Genet.">
        <title>Population sequencing reveals clonal diversity and ancestral inbreeding in the grapevine cultivar Chardonnay.</title>
        <authorList>
            <person name="Roach M.J."/>
            <person name="Johnson D.L."/>
            <person name="Bohlmann J."/>
            <person name="van Vuuren H.J."/>
            <person name="Jones S.J."/>
            <person name="Pretorius I.S."/>
            <person name="Schmidt S.A."/>
            <person name="Borneman A.R."/>
        </authorList>
    </citation>
    <scope>NUCLEOTIDE SEQUENCE [LARGE SCALE GENOMIC DNA]</scope>
    <source>
        <strain evidence="4">cv. Chardonnay</strain>
        <tissue evidence="3">Leaf</tissue>
    </source>
</reference>
<dbReference type="InterPro" id="IPR032675">
    <property type="entry name" value="LRR_dom_sf"/>
</dbReference>
<protein>
    <recommendedName>
        <fullName evidence="2">Disease resistance protein At4g27190-like leucine-rich repeats domain-containing protein</fullName>
    </recommendedName>
</protein>
<keyword evidence="1" id="KW-0611">Plant defense</keyword>
<dbReference type="Pfam" id="PF23247">
    <property type="entry name" value="LRR_RPS2"/>
    <property type="match status" value="1"/>
</dbReference>
<comment type="caution">
    <text evidence="3">The sequence shown here is derived from an EMBL/GenBank/DDBJ whole genome shotgun (WGS) entry which is preliminary data.</text>
</comment>
<accession>A0A438J9W7</accession>
<dbReference type="InterPro" id="IPR057135">
    <property type="entry name" value="At4g27190-like_LRR"/>
</dbReference>
<dbReference type="InterPro" id="IPR050905">
    <property type="entry name" value="Plant_NBS-LRR"/>
</dbReference>
<evidence type="ECO:0000313" key="4">
    <source>
        <dbReference type="Proteomes" id="UP000288805"/>
    </source>
</evidence>
<dbReference type="PANTHER" id="PTHR33463">
    <property type="entry name" value="NB-ARC DOMAIN-CONTAINING PROTEIN-RELATED"/>
    <property type="match status" value="1"/>
</dbReference>